<dbReference type="Gene3D" id="3.30.565.10">
    <property type="entry name" value="Histidine kinase-like ATPase, C-terminal domain"/>
    <property type="match status" value="1"/>
</dbReference>
<dbReference type="PANTHER" id="PTHR40448:SF1">
    <property type="entry name" value="TWO-COMPONENT SENSOR HISTIDINE KINASE"/>
    <property type="match status" value="1"/>
</dbReference>
<dbReference type="EMBL" id="BMJT01000008">
    <property type="protein sequence ID" value="GGG29566.1"/>
    <property type="molecule type" value="Genomic_DNA"/>
</dbReference>
<name>A0A917G927_9BACI</name>
<keyword evidence="3" id="KW-0808">Transferase</keyword>
<reference evidence="3" key="1">
    <citation type="journal article" date="2014" name="Int. J. Syst. Evol. Microbiol.">
        <title>Complete genome sequence of Corynebacterium casei LMG S-19264T (=DSM 44701T), isolated from a smear-ripened cheese.</title>
        <authorList>
            <consortium name="US DOE Joint Genome Institute (JGI-PGF)"/>
            <person name="Walter F."/>
            <person name="Albersmeier A."/>
            <person name="Kalinowski J."/>
            <person name="Ruckert C."/>
        </authorList>
    </citation>
    <scope>NUCLEOTIDE SEQUENCE</scope>
    <source>
        <strain evidence="3">CGMCC 1.15760</strain>
    </source>
</reference>
<dbReference type="InterPro" id="IPR032834">
    <property type="entry name" value="NatK-like_C"/>
</dbReference>
<comment type="caution">
    <text evidence="3">The sequence shown here is derived from an EMBL/GenBank/DDBJ whole genome shotgun (WGS) entry which is preliminary data.</text>
</comment>
<dbReference type="AlphaFoldDB" id="A0A917G927"/>
<accession>A0A917G927</accession>
<feature type="transmembrane region" description="Helical" evidence="1">
    <location>
        <begin position="36"/>
        <end position="63"/>
    </location>
</feature>
<evidence type="ECO:0000313" key="3">
    <source>
        <dbReference type="EMBL" id="GGG29566.1"/>
    </source>
</evidence>
<dbReference type="Pfam" id="PF14501">
    <property type="entry name" value="HATPase_c_5"/>
    <property type="match status" value="1"/>
</dbReference>
<dbReference type="InterPro" id="IPR036890">
    <property type="entry name" value="HATPase_C_sf"/>
</dbReference>
<keyword evidence="3" id="KW-0418">Kinase</keyword>
<proteinExistence type="predicted"/>
<feature type="domain" description="Sensor histidine kinase NatK-like C-terminal" evidence="2">
    <location>
        <begin position="333"/>
        <end position="433"/>
    </location>
</feature>
<dbReference type="GO" id="GO:0042802">
    <property type="term" value="F:identical protein binding"/>
    <property type="evidence" value="ECO:0007669"/>
    <property type="project" value="TreeGrafter"/>
</dbReference>
<keyword evidence="1" id="KW-1133">Transmembrane helix</keyword>
<feature type="transmembrane region" description="Helical" evidence="1">
    <location>
        <begin position="75"/>
        <end position="96"/>
    </location>
</feature>
<protein>
    <submittedName>
        <fullName evidence="3">Histidine kinase</fullName>
    </submittedName>
</protein>
<organism evidence="3 4">
    <name type="scientific">Lysinibacillus alkalisoli</name>
    <dbReference type="NCBI Taxonomy" id="1911548"/>
    <lineage>
        <taxon>Bacteria</taxon>
        <taxon>Bacillati</taxon>
        <taxon>Bacillota</taxon>
        <taxon>Bacilli</taxon>
        <taxon>Bacillales</taxon>
        <taxon>Bacillaceae</taxon>
        <taxon>Lysinibacillus</taxon>
    </lineage>
</organism>
<keyword evidence="4" id="KW-1185">Reference proteome</keyword>
<keyword evidence="1" id="KW-0472">Membrane</keyword>
<dbReference type="PANTHER" id="PTHR40448">
    <property type="entry name" value="TWO-COMPONENT SENSOR HISTIDINE KINASE"/>
    <property type="match status" value="1"/>
</dbReference>
<gene>
    <name evidence="3" type="ORF">GCM10007425_25250</name>
</gene>
<evidence type="ECO:0000313" key="4">
    <source>
        <dbReference type="Proteomes" id="UP000616608"/>
    </source>
</evidence>
<keyword evidence="1" id="KW-0812">Transmembrane</keyword>
<evidence type="ECO:0000259" key="2">
    <source>
        <dbReference type="Pfam" id="PF14501"/>
    </source>
</evidence>
<feature type="transmembrane region" description="Helical" evidence="1">
    <location>
        <begin position="189"/>
        <end position="209"/>
    </location>
</feature>
<feature type="transmembrane region" description="Helical" evidence="1">
    <location>
        <begin position="150"/>
        <end position="169"/>
    </location>
</feature>
<dbReference type="GO" id="GO:0016301">
    <property type="term" value="F:kinase activity"/>
    <property type="evidence" value="ECO:0007669"/>
    <property type="project" value="UniProtKB-KW"/>
</dbReference>
<sequence length="438" mass="50070">MIVWYSVIALCHLAVFLLLIQQTAFLSKRMLGISMVFTLLLASAISISGYSELNLLLLLLLIIIGLPKRQEGMPVFYIVGSALLSYFVVTILRIIVDKSAYTLYLQTPFYYGVTTQLLLPLASALLLLGLIIVGRKKIVALSAILQQSKWYPVIFVISLVGNILLMIASQPKIAFLQTWQLYLANQMMLYLWGLTLLLGLIVILSIHFTKEYANIMSQKQADKELMHYMQKLEATHEELATFRHDYMNILLSLDYSIRTHDLATIEKTYYQVVKPTEQVFNQQQVEVLKLSRIANIELKSLYYAKVREAQQQGIQVYLDIPLPLPILSIERSSLIRMMAILLDNAIEAAASTEGKEIYVSLFETPKQSYHMIIRNTYANTQLSLPNLFQKQHSTKGAQRGLGLYYVQQIVRKHPQLTLQTTMTDQYFTQHVQVTNYAE</sequence>
<reference evidence="3" key="2">
    <citation type="submission" date="2020-09" db="EMBL/GenBank/DDBJ databases">
        <authorList>
            <person name="Sun Q."/>
            <person name="Zhou Y."/>
        </authorList>
    </citation>
    <scope>NUCLEOTIDE SEQUENCE</scope>
    <source>
        <strain evidence="3">CGMCC 1.15760</strain>
    </source>
</reference>
<feature type="transmembrane region" description="Helical" evidence="1">
    <location>
        <begin position="108"/>
        <end position="130"/>
    </location>
</feature>
<dbReference type="SUPFAM" id="SSF55874">
    <property type="entry name" value="ATPase domain of HSP90 chaperone/DNA topoisomerase II/histidine kinase"/>
    <property type="match status" value="1"/>
</dbReference>
<dbReference type="Proteomes" id="UP000616608">
    <property type="component" value="Unassembled WGS sequence"/>
</dbReference>
<evidence type="ECO:0000256" key="1">
    <source>
        <dbReference type="SAM" id="Phobius"/>
    </source>
</evidence>